<dbReference type="InterPro" id="IPR002423">
    <property type="entry name" value="Cpn60/GroEL/TCP-1"/>
</dbReference>
<organism evidence="5 6">
    <name type="scientific">Gardnerella vaginalis</name>
    <dbReference type="NCBI Taxonomy" id="2702"/>
    <lineage>
        <taxon>Bacteria</taxon>
        <taxon>Bacillati</taxon>
        <taxon>Actinomycetota</taxon>
        <taxon>Actinomycetes</taxon>
        <taxon>Bifidobacteriales</taxon>
        <taxon>Bifidobacteriaceae</taxon>
        <taxon>Gardnerella</taxon>
    </lineage>
</organism>
<dbReference type="Proteomes" id="UP000258379">
    <property type="component" value="Unassembled WGS sequence"/>
</dbReference>
<reference evidence="5 6" key="1">
    <citation type="submission" date="2017-07" db="EMBL/GenBank/DDBJ databases">
        <title>A comparative genomics approach to explaining the enigmatic role of Gardnerella vaginalis in the vaginal microbiome.</title>
        <authorList>
            <person name="Vancuren S.J."/>
            <person name="Hill J.E."/>
        </authorList>
    </citation>
    <scope>NUCLEOTIDE SEQUENCE [LARGE SCALE GENOMIC DNA]</scope>
    <source>
        <strain evidence="5 6">WP023</strain>
    </source>
</reference>
<dbReference type="Gene3D" id="1.10.560.10">
    <property type="entry name" value="GroEL-like equatorial domain"/>
    <property type="match status" value="1"/>
</dbReference>
<dbReference type="GO" id="GO:0042026">
    <property type="term" value="P:protein refolding"/>
    <property type="evidence" value="ECO:0007669"/>
    <property type="project" value="InterPro"/>
</dbReference>
<evidence type="ECO:0000256" key="4">
    <source>
        <dbReference type="ARBA" id="ARBA00023186"/>
    </source>
</evidence>
<keyword evidence="4" id="KW-0143">Chaperone</keyword>
<dbReference type="SUPFAM" id="SSF48592">
    <property type="entry name" value="GroEL equatorial domain-like"/>
    <property type="match status" value="1"/>
</dbReference>
<comment type="caution">
    <text evidence="5">The sequence shown here is derived from an EMBL/GenBank/DDBJ whole genome shotgun (WGS) entry which is preliminary data.</text>
</comment>
<dbReference type="PRINTS" id="PR00304">
    <property type="entry name" value="TCOMPLEXTCP1"/>
</dbReference>
<keyword evidence="2" id="KW-0547">Nucleotide-binding</keyword>
<accession>A0A3E2C9T9</accession>
<dbReference type="EMBL" id="NNRU01000004">
    <property type="protein sequence ID" value="RFT28527.1"/>
    <property type="molecule type" value="Genomic_DNA"/>
</dbReference>
<evidence type="ECO:0000256" key="2">
    <source>
        <dbReference type="ARBA" id="ARBA00022741"/>
    </source>
</evidence>
<evidence type="ECO:0000256" key="1">
    <source>
        <dbReference type="ARBA" id="ARBA00006607"/>
    </source>
</evidence>
<keyword evidence="3" id="KW-0067">ATP-binding</keyword>
<dbReference type="PANTHER" id="PTHR45633">
    <property type="entry name" value="60 KDA HEAT SHOCK PROTEIN, MITOCHONDRIAL"/>
    <property type="match status" value="1"/>
</dbReference>
<comment type="similarity">
    <text evidence="1">Belongs to the chaperonin (HSP60) family.</text>
</comment>
<protein>
    <submittedName>
        <fullName evidence="5">Molecular chaperone GroEL</fullName>
    </submittedName>
</protein>
<dbReference type="AlphaFoldDB" id="A0A3E2C9T9"/>
<dbReference type="InterPro" id="IPR027413">
    <property type="entry name" value="GROEL-like_equatorial_sf"/>
</dbReference>
<dbReference type="Pfam" id="PF00118">
    <property type="entry name" value="Cpn60_TCP1"/>
    <property type="match status" value="1"/>
</dbReference>
<sequence length="142" mass="15016">MAKIIAYEEDARQGMLAGLDKLANTVKVTLGPKGRNVVLDKSYGAPTITNDGVSIAKEIDLEDPYERIGAELVKEVAKKTDDVAGDGTTTATVLAQSLVHEGLKNVVAGSNPIALRRGIEKASEAIVKELLASAKDVETKDQ</sequence>
<evidence type="ECO:0000313" key="6">
    <source>
        <dbReference type="Proteomes" id="UP000258379"/>
    </source>
</evidence>
<name>A0A3E2C9T9_GARVA</name>
<evidence type="ECO:0000256" key="3">
    <source>
        <dbReference type="ARBA" id="ARBA00022840"/>
    </source>
</evidence>
<dbReference type="GO" id="GO:0005524">
    <property type="term" value="F:ATP binding"/>
    <property type="evidence" value="ECO:0007669"/>
    <property type="project" value="UniProtKB-KW"/>
</dbReference>
<evidence type="ECO:0000313" key="5">
    <source>
        <dbReference type="EMBL" id="RFT28527.1"/>
    </source>
</evidence>
<proteinExistence type="inferred from homology"/>
<dbReference type="InterPro" id="IPR017998">
    <property type="entry name" value="Chaperone_TCP-1"/>
</dbReference>
<dbReference type="InterPro" id="IPR001844">
    <property type="entry name" value="Cpn60/GroEL"/>
</dbReference>
<feature type="non-terminal residue" evidence="5">
    <location>
        <position position="142"/>
    </location>
</feature>
<dbReference type="GO" id="GO:0140662">
    <property type="term" value="F:ATP-dependent protein folding chaperone"/>
    <property type="evidence" value="ECO:0007669"/>
    <property type="project" value="InterPro"/>
</dbReference>
<gene>
    <name evidence="5" type="primary">groEL</name>
    <name evidence="5" type="ORF">CG405_05810</name>
</gene>